<evidence type="ECO:0000313" key="3">
    <source>
        <dbReference type="Proteomes" id="UP001519503"/>
    </source>
</evidence>
<dbReference type="SUPFAM" id="SSF55469">
    <property type="entry name" value="FMN-dependent nitroreductase-like"/>
    <property type="match status" value="1"/>
</dbReference>
<comment type="caution">
    <text evidence="2">The sequence shown here is derived from an EMBL/GenBank/DDBJ whole genome shotgun (WGS) entry which is preliminary data.</text>
</comment>
<evidence type="ECO:0000259" key="1">
    <source>
        <dbReference type="Pfam" id="PF00881"/>
    </source>
</evidence>
<dbReference type="Gene3D" id="3.40.109.10">
    <property type="entry name" value="NADH Oxidase"/>
    <property type="match status" value="1"/>
</dbReference>
<dbReference type="InterPro" id="IPR000415">
    <property type="entry name" value="Nitroreductase-like"/>
</dbReference>
<proteinExistence type="predicted"/>
<evidence type="ECO:0000313" key="2">
    <source>
        <dbReference type="EMBL" id="MBS9336879.1"/>
    </source>
</evidence>
<dbReference type="PANTHER" id="PTHR43035">
    <property type="entry name" value="FATTY ACID REPRESSION MUTANT PROTEIN 2-RELATED"/>
    <property type="match status" value="1"/>
</dbReference>
<dbReference type="Proteomes" id="UP001519503">
    <property type="component" value="Unassembled WGS sequence"/>
</dbReference>
<protein>
    <submittedName>
        <fullName evidence="2">Nitroreductase family protein</fullName>
    </submittedName>
</protein>
<name>A0ABS5QUL3_9LACO</name>
<dbReference type="Pfam" id="PF00881">
    <property type="entry name" value="Nitroreductase"/>
    <property type="match status" value="1"/>
</dbReference>
<reference evidence="2 3" key="1">
    <citation type="submission" date="2020-02" db="EMBL/GenBank/DDBJ databases">
        <title>Fructobacillus sp. isolated from paper mulberry of Taiwan.</title>
        <authorList>
            <person name="Lin S.-T."/>
        </authorList>
    </citation>
    <scope>NUCLEOTIDE SEQUENCE [LARGE SCALE GENOMIC DNA]</scope>
    <source>
        <strain evidence="2 3">S1-1</strain>
    </source>
</reference>
<dbReference type="CDD" id="cd02140">
    <property type="entry name" value="Frm2-like"/>
    <property type="match status" value="1"/>
</dbReference>
<organism evidence="2 3">
    <name type="scientific">Fructobacillus parabroussonetiae</name>
    <dbReference type="NCBI Taxonomy" id="2713174"/>
    <lineage>
        <taxon>Bacteria</taxon>
        <taxon>Bacillati</taxon>
        <taxon>Bacillota</taxon>
        <taxon>Bacilli</taxon>
        <taxon>Lactobacillales</taxon>
        <taxon>Lactobacillaceae</taxon>
        <taxon>Fructobacillus</taxon>
    </lineage>
</organism>
<gene>
    <name evidence="2" type="ORF">G6R30_00115</name>
</gene>
<dbReference type="InterPro" id="IPR029479">
    <property type="entry name" value="Nitroreductase"/>
</dbReference>
<dbReference type="InterPro" id="IPR033877">
    <property type="entry name" value="Frm2/Hbn1"/>
</dbReference>
<keyword evidence="3" id="KW-1185">Reference proteome</keyword>
<dbReference type="RefSeq" id="WP_213820283.1">
    <property type="nucleotide sequence ID" value="NZ_JAAMFL010000001.1"/>
</dbReference>
<dbReference type="EMBL" id="JAAMFL010000001">
    <property type="protein sequence ID" value="MBS9336879.1"/>
    <property type="molecule type" value="Genomic_DNA"/>
</dbReference>
<feature type="domain" description="Nitroreductase" evidence="1">
    <location>
        <begin position="10"/>
        <end position="178"/>
    </location>
</feature>
<sequence>MTTFNELQEKRRSIYALGKEVKQTDQELFDLVKKSIKNSPSPFNSQSVQAVVLTGDAHEKLWEMTLAELKKVAASEEAFQATTAKIKGAFQSGYGTVLYFTDQNIVQGLKEQAPLYADNFDDWAEESVGIALYAVWLALAEEGVGASLQHYNPLIDQAVKEAFNLPDHWVLRGEMPFGSIEAPADGKTFLPDDARFKQFN</sequence>
<dbReference type="PANTHER" id="PTHR43035:SF1">
    <property type="entry name" value="FATTY ACID REPRESSION MUTANT PROTEIN 2-RELATED"/>
    <property type="match status" value="1"/>
</dbReference>
<accession>A0ABS5QUL3</accession>